<dbReference type="InterPro" id="IPR027417">
    <property type="entry name" value="P-loop_NTPase"/>
</dbReference>
<keyword evidence="2 8" id="KW-0808">Transferase</keyword>
<evidence type="ECO:0000256" key="6">
    <source>
        <dbReference type="ARBA" id="ARBA00022840"/>
    </source>
</evidence>
<feature type="domain" description="Thymidylate kinase-like" evidence="9">
    <location>
        <begin position="14"/>
        <end position="191"/>
    </location>
</feature>
<dbReference type="Proteomes" id="UP000005270">
    <property type="component" value="Chromosome"/>
</dbReference>
<feature type="binding site" evidence="8">
    <location>
        <begin position="16"/>
        <end position="23"/>
    </location>
    <ligand>
        <name>ATP</name>
        <dbReference type="ChEBI" id="CHEBI:30616"/>
    </ligand>
</feature>
<reference evidence="10 11" key="1">
    <citation type="journal article" date="2012" name="J. Bacteriol.">
        <title>Complete genome sequence of the hyperthermophilic cellulolytic Crenarchaeon 'Thermogladius cellulolyticus' 1633.</title>
        <authorList>
            <person name="Mardanov A.V."/>
            <person name="Kochetkova T.V."/>
            <person name="Beletsky A.V."/>
            <person name="Bonch-Osmolovskaya E.A."/>
            <person name="Ravin N.V."/>
            <person name="Skryabin K.G."/>
        </authorList>
    </citation>
    <scope>NUCLEOTIDE SEQUENCE [LARGE SCALE GENOMIC DNA]</scope>
    <source>
        <strain evidence="11">DSM 22663 / VKM B-2946 / 1633</strain>
    </source>
</reference>
<organism evidence="10 11">
    <name type="scientific">Thermogladius calderae (strain DSM 22663 / VKM B-2946 / 1633)</name>
    <dbReference type="NCBI Taxonomy" id="1184251"/>
    <lineage>
        <taxon>Archaea</taxon>
        <taxon>Thermoproteota</taxon>
        <taxon>Thermoprotei</taxon>
        <taxon>Desulfurococcales</taxon>
        <taxon>Desulfurococcaceae</taxon>
        <taxon>Thermogladius</taxon>
    </lineage>
</organism>
<evidence type="ECO:0000259" key="9">
    <source>
        <dbReference type="Pfam" id="PF02223"/>
    </source>
</evidence>
<evidence type="ECO:0000313" key="10">
    <source>
        <dbReference type="EMBL" id="AFK50546.1"/>
    </source>
</evidence>
<dbReference type="AlphaFoldDB" id="I3TCQ8"/>
<gene>
    <name evidence="8" type="primary">tmk</name>
    <name evidence="10" type="ordered locus">TCELL_0121</name>
</gene>
<dbReference type="GO" id="GO:0006233">
    <property type="term" value="P:dTDP biosynthetic process"/>
    <property type="evidence" value="ECO:0007669"/>
    <property type="project" value="InterPro"/>
</dbReference>
<evidence type="ECO:0000256" key="3">
    <source>
        <dbReference type="ARBA" id="ARBA00022727"/>
    </source>
</evidence>
<dbReference type="RefSeq" id="WP_014736797.1">
    <property type="nucleotide sequence ID" value="NC_017954.1"/>
</dbReference>
<dbReference type="GO" id="GO:0006235">
    <property type="term" value="P:dTTP biosynthetic process"/>
    <property type="evidence" value="ECO:0007669"/>
    <property type="project" value="UniProtKB-UniRule"/>
</dbReference>
<keyword evidence="4 8" id="KW-0547">Nucleotide-binding</keyword>
<dbReference type="EC" id="2.7.4.9" evidence="8"/>
<dbReference type="OrthoDB" id="43083at2157"/>
<dbReference type="InterPro" id="IPR018094">
    <property type="entry name" value="Thymidylate_kinase"/>
</dbReference>
<keyword evidence="11" id="KW-1185">Reference proteome</keyword>
<dbReference type="STRING" id="1184251.TCELL_0121"/>
<dbReference type="FunCoup" id="I3TCQ8">
    <property type="interactions" value="105"/>
</dbReference>
<evidence type="ECO:0000256" key="2">
    <source>
        <dbReference type="ARBA" id="ARBA00022679"/>
    </source>
</evidence>
<sequence length="205" mass="23221">MSYTSSRRGLFLVLEGLDGSGKTSIANILISRLGELGYRATYTYEPYDSSIVRAVKGEYSSARDAYVDALAYALDRLIHWKTVIEPALREGAVVVCDRYFYSSVAYQTASGAPYEWVLEVNRFAPRPDLAVYLDVEPSLGLARKKGVPSRFPEYERVDFLSRVREVYLRMVREGLLVVVDSSRGLEEVFRDVWGLVRPLLDRLTS</sequence>
<dbReference type="InterPro" id="IPR039430">
    <property type="entry name" value="Thymidylate_kin-like_dom"/>
</dbReference>
<dbReference type="GeneID" id="13012397"/>
<dbReference type="HAMAP" id="MF_00165">
    <property type="entry name" value="Thymidylate_kinase"/>
    <property type="match status" value="1"/>
</dbReference>
<evidence type="ECO:0000256" key="4">
    <source>
        <dbReference type="ARBA" id="ARBA00022741"/>
    </source>
</evidence>
<dbReference type="PROSITE" id="PS01331">
    <property type="entry name" value="THYMIDYLATE_KINASE"/>
    <property type="match status" value="1"/>
</dbReference>
<dbReference type="KEGG" id="thg:TCELL_0121"/>
<comment type="catalytic activity">
    <reaction evidence="7 8">
        <text>dTMP + ATP = dTDP + ADP</text>
        <dbReference type="Rhea" id="RHEA:13517"/>
        <dbReference type="ChEBI" id="CHEBI:30616"/>
        <dbReference type="ChEBI" id="CHEBI:58369"/>
        <dbReference type="ChEBI" id="CHEBI:63528"/>
        <dbReference type="ChEBI" id="CHEBI:456216"/>
        <dbReference type="EC" id="2.7.4.9"/>
    </reaction>
</comment>
<keyword evidence="5 8" id="KW-0418">Kinase</keyword>
<comment type="similarity">
    <text evidence="1 8">Belongs to the thymidylate kinase family.</text>
</comment>
<dbReference type="InParanoid" id="I3TCQ8"/>
<dbReference type="GO" id="GO:0005737">
    <property type="term" value="C:cytoplasm"/>
    <property type="evidence" value="ECO:0007669"/>
    <property type="project" value="TreeGrafter"/>
</dbReference>
<protein>
    <recommendedName>
        <fullName evidence="8">Probable thymidylate kinase</fullName>
        <ecNumber evidence="8">2.7.4.9</ecNumber>
    </recommendedName>
    <alternativeName>
        <fullName evidence="8">dTMP kinase</fullName>
    </alternativeName>
</protein>
<evidence type="ECO:0000256" key="5">
    <source>
        <dbReference type="ARBA" id="ARBA00022777"/>
    </source>
</evidence>
<dbReference type="GO" id="GO:0006227">
    <property type="term" value="P:dUDP biosynthetic process"/>
    <property type="evidence" value="ECO:0007669"/>
    <property type="project" value="TreeGrafter"/>
</dbReference>
<keyword evidence="3 8" id="KW-0545">Nucleotide biosynthesis</keyword>
<dbReference type="CDD" id="cd01672">
    <property type="entry name" value="TMPK"/>
    <property type="match status" value="1"/>
</dbReference>
<keyword evidence="6 8" id="KW-0067">ATP-binding</keyword>
<evidence type="ECO:0000256" key="7">
    <source>
        <dbReference type="ARBA" id="ARBA00048743"/>
    </source>
</evidence>
<dbReference type="SUPFAM" id="SSF52540">
    <property type="entry name" value="P-loop containing nucleoside triphosphate hydrolases"/>
    <property type="match status" value="1"/>
</dbReference>
<evidence type="ECO:0000313" key="11">
    <source>
        <dbReference type="Proteomes" id="UP000005270"/>
    </source>
</evidence>
<dbReference type="PANTHER" id="PTHR10344">
    <property type="entry name" value="THYMIDYLATE KINASE"/>
    <property type="match status" value="1"/>
</dbReference>
<proteinExistence type="inferred from homology"/>
<evidence type="ECO:0000256" key="8">
    <source>
        <dbReference type="HAMAP-Rule" id="MF_00165"/>
    </source>
</evidence>
<dbReference type="Gene3D" id="3.40.50.300">
    <property type="entry name" value="P-loop containing nucleotide triphosphate hydrolases"/>
    <property type="match status" value="1"/>
</dbReference>
<dbReference type="NCBIfam" id="TIGR00041">
    <property type="entry name" value="DTMP_kinase"/>
    <property type="match status" value="1"/>
</dbReference>
<name>I3TCQ8_THEC1</name>
<dbReference type="EMBL" id="CP003531">
    <property type="protein sequence ID" value="AFK50546.1"/>
    <property type="molecule type" value="Genomic_DNA"/>
</dbReference>
<dbReference type="PANTHER" id="PTHR10344:SF4">
    <property type="entry name" value="UMP-CMP KINASE 2, MITOCHONDRIAL"/>
    <property type="match status" value="1"/>
</dbReference>
<dbReference type="HOGENOM" id="CLU_049131_0_2_2"/>
<dbReference type="eggNOG" id="arCOG01891">
    <property type="taxonomic scope" value="Archaea"/>
</dbReference>
<evidence type="ECO:0000256" key="1">
    <source>
        <dbReference type="ARBA" id="ARBA00009776"/>
    </source>
</evidence>
<dbReference type="GO" id="GO:0005524">
    <property type="term" value="F:ATP binding"/>
    <property type="evidence" value="ECO:0007669"/>
    <property type="project" value="UniProtKB-UniRule"/>
</dbReference>
<dbReference type="InterPro" id="IPR018095">
    <property type="entry name" value="Thymidylate_kin_CS"/>
</dbReference>
<dbReference type="Pfam" id="PF02223">
    <property type="entry name" value="Thymidylate_kin"/>
    <property type="match status" value="1"/>
</dbReference>
<dbReference type="GO" id="GO:0004798">
    <property type="term" value="F:dTMP kinase activity"/>
    <property type="evidence" value="ECO:0007669"/>
    <property type="project" value="UniProtKB-UniRule"/>
</dbReference>
<accession>I3TCQ8</accession>